<proteinExistence type="predicted"/>
<reference evidence="1 2" key="1">
    <citation type="submission" date="2023-03" db="EMBL/GenBank/DDBJ databases">
        <title>High-quality genome of Scylla paramamosain provides insights in environmental adaptation.</title>
        <authorList>
            <person name="Zhang L."/>
        </authorList>
    </citation>
    <scope>NUCLEOTIDE SEQUENCE [LARGE SCALE GENOMIC DNA]</scope>
    <source>
        <strain evidence="1">LZ_2023a</strain>
        <tissue evidence="1">Muscle</tissue>
    </source>
</reference>
<sequence>MPRDNARHKCHGNPFIESWPGMADGHPHSSRVVSAVLDHGMGSFQTSPAAAASRYLPTYTTCRFPATPTPPRDTDANIHNTTNTCRCVTVFEQREGGREGEASTPPPTR</sequence>
<evidence type="ECO:0000313" key="2">
    <source>
        <dbReference type="Proteomes" id="UP001487740"/>
    </source>
</evidence>
<gene>
    <name evidence="1" type="ORF">O3P69_012413</name>
</gene>
<dbReference type="Proteomes" id="UP001487740">
    <property type="component" value="Unassembled WGS sequence"/>
</dbReference>
<protein>
    <submittedName>
        <fullName evidence="1">Uncharacterized protein</fullName>
    </submittedName>
</protein>
<keyword evidence="2" id="KW-1185">Reference proteome</keyword>
<organism evidence="1 2">
    <name type="scientific">Scylla paramamosain</name>
    <name type="common">Mud crab</name>
    <dbReference type="NCBI Taxonomy" id="85552"/>
    <lineage>
        <taxon>Eukaryota</taxon>
        <taxon>Metazoa</taxon>
        <taxon>Ecdysozoa</taxon>
        <taxon>Arthropoda</taxon>
        <taxon>Crustacea</taxon>
        <taxon>Multicrustacea</taxon>
        <taxon>Malacostraca</taxon>
        <taxon>Eumalacostraca</taxon>
        <taxon>Eucarida</taxon>
        <taxon>Decapoda</taxon>
        <taxon>Pleocyemata</taxon>
        <taxon>Brachyura</taxon>
        <taxon>Eubrachyura</taxon>
        <taxon>Portunoidea</taxon>
        <taxon>Portunidae</taxon>
        <taxon>Portuninae</taxon>
        <taxon>Scylla</taxon>
    </lineage>
</organism>
<dbReference type="AlphaFoldDB" id="A0AAW0SDJ1"/>
<comment type="caution">
    <text evidence="1">The sequence shown here is derived from an EMBL/GenBank/DDBJ whole genome shotgun (WGS) entry which is preliminary data.</text>
</comment>
<accession>A0AAW0SDJ1</accession>
<evidence type="ECO:0000313" key="1">
    <source>
        <dbReference type="EMBL" id="KAK8373186.1"/>
    </source>
</evidence>
<dbReference type="EMBL" id="JARAKH010001311">
    <property type="protein sequence ID" value="KAK8373186.1"/>
    <property type="molecule type" value="Genomic_DNA"/>
</dbReference>
<name>A0AAW0SDJ1_SCYPA</name>